<keyword evidence="3" id="KW-0560">Oxidoreductase</keyword>
<evidence type="ECO:0000256" key="1">
    <source>
        <dbReference type="ARBA" id="ARBA00006484"/>
    </source>
</evidence>
<dbReference type="FunFam" id="3.40.50.720:FF:000084">
    <property type="entry name" value="Short-chain dehydrogenase reductase"/>
    <property type="match status" value="1"/>
</dbReference>
<comment type="similarity">
    <text evidence="1 4">Belongs to the short-chain dehydrogenases/reductases (SDR) family.</text>
</comment>
<dbReference type="PANTHER" id="PTHR43669:SF3">
    <property type="entry name" value="ALCOHOL DEHYDROGENASE, PUTATIVE (AFU_ORTHOLOGUE AFUA_3G03445)-RELATED"/>
    <property type="match status" value="1"/>
</dbReference>
<keyword evidence="6" id="KW-1185">Reference proteome</keyword>
<dbReference type="AlphaFoldDB" id="A0A5C3KIK0"/>
<dbReference type="Gene3D" id="3.40.50.720">
    <property type="entry name" value="NAD(P)-binding Rossmann-like Domain"/>
    <property type="match status" value="1"/>
</dbReference>
<dbReference type="InterPro" id="IPR036291">
    <property type="entry name" value="NAD(P)-bd_dom_sf"/>
</dbReference>
<dbReference type="Proteomes" id="UP000307440">
    <property type="component" value="Unassembled WGS sequence"/>
</dbReference>
<proteinExistence type="inferred from homology"/>
<dbReference type="OrthoDB" id="1933717at2759"/>
<dbReference type="PRINTS" id="PR00081">
    <property type="entry name" value="GDHRDH"/>
</dbReference>
<dbReference type="GO" id="GO:0016491">
    <property type="term" value="F:oxidoreductase activity"/>
    <property type="evidence" value="ECO:0007669"/>
    <property type="project" value="UniProtKB-KW"/>
</dbReference>
<dbReference type="SUPFAM" id="SSF51735">
    <property type="entry name" value="NAD(P)-binding Rossmann-fold domains"/>
    <property type="match status" value="1"/>
</dbReference>
<evidence type="ECO:0000256" key="4">
    <source>
        <dbReference type="RuleBase" id="RU000363"/>
    </source>
</evidence>
<dbReference type="CDD" id="cd05233">
    <property type="entry name" value="SDR_c"/>
    <property type="match status" value="1"/>
</dbReference>
<evidence type="ECO:0000313" key="6">
    <source>
        <dbReference type="Proteomes" id="UP000307440"/>
    </source>
</evidence>
<gene>
    <name evidence="5" type="ORF">FA15DRAFT_682738</name>
</gene>
<evidence type="ECO:0000313" key="5">
    <source>
        <dbReference type="EMBL" id="TFK20006.1"/>
    </source>
</evidence>
<dbReference type="InterPro" id="IPR020904">
    <property type="entry name" value="Sc_DH/Rdtase_CS"/>
</dbReference>
<dbReference type="PANTHER" id="PTHR43669">
    <property type="entry name" value="5-KETO-D-GLUCONATE 5-REDUCTASE"/>
    <property type="match status" value="1"/>
</dbReference>
<evidence type="ECO:0000256" key="2">
    <source>
        <dbReference type="ARBA" id="ARBA00022857"/>
    </source>
</evidence>
<reference evidence="5 6" key="1">
    <citation type="journal article" date="2019" name="Nat. Ecol. Evol.">
        <title>Megaphylogeny resolves global patterns of mushroom evolution.</title>
        <authorList>
            <person name="Varga T."/>
            <person name="Krizsan K."/>
            <person name="Foldi C."/>
            <person name="Dima B."/>
            <person name="Sanchez-Garcia M."/>
            <person name="Sanchez-Ramirez S."/>
            <person name="Szollosi G.J."/>
            <person name="Szarkandi J.G."/>
            <person name="Papp V."/>
            <person name="Albert L."/>
            <person name="Andreopoulos W."/>
            <person name="Angelini C."/>
            <person name="Antonin V."/>
            <person name="Barry K.W."/>
            <person name="Bougher N.L."/>
            <person name="Buchanan P."/>
            <person name="Buyck B."/>
            <person name="Bense V."/>
            <person name="Catcheside P."/>
            <person name="Chovatia M."/>
            <person name="Cooper J."/>
            <person name="Damon W."/>
            <person name="Desjardin D."/>
            <person name="Finy P."/>
            <person name="Geml J."/>
            <person name="Haridas S."/>
            <person name="Hughes K."/>
            <person name="Justo A."/>
            <person name="Karasinski D."/>
            <person name="Kautmanova I."/>
            <person name="Kiss B."/>
            <person name="Kocsube S."/>
            <person name="Kotiranta H."/>
            <person name="LaButti K.M."/>
            <person name="Lechner B.E."/>
            <person name="Liimatainen K."/>
            <person name="Lipzen A."/>
            <person name="Lukacs Z."/>
            <person name="Mihaltcheva S."/>
            <person name="Morgado L.N."/>
            <person name="Niskanen T."/>
            <person name="Noordeloos M.E."/>
            <person name="Ohm R.A."/>
            <person name="Ortiz-Santana B."/>
            <person name="Ovrebo C."/>
            <person name="Racz N."/>
            <person name="Riley R."/>
            <person name="Savchenko A."/>
            <person name="Shiryaev A."/>
            <person name="Soop K."/>
            <person name="Spirin V."/>
            <person name="Szebenyi C."/>
            <person name="Tomsovsky M."/>
            <person name="Tulloss R.E."/>
            <person name="Uehling J."/>
            <person name="Grigoriev I.V."/>
            <person name="Vagvolgyi C."/>
            <person name="Papp T."/>
            <person name="Martin F.M."/>
            <person name="Miettinen O."/>
            <person name="Hibbett D.S."/>
            <person name="Nagy L.G."/>
        </authorList>
    </citation>
    <scope>NUCLEOTIDE SEQUENCE [LARGE SCALE GENOMIC DNA]</scope>
    <source>
        <strain evidence="5 6">CBS 121175</strain>
    </source>
</reference>
<protein>
    <submittedName>
        <fullName evidence="5">Short-chain dehydrogenase/reductase SDR</fullName>
    </submittedName>
</protein>
<accession>A0A5C3KIK0</accession>
<name>A0A5C3KIK0_COPMA</name>
<dbReference type="Pfam" id="PF00106">
    <property type="entry name" value="adh_short"/>
    <property type="match status" value="1"/>
</dbReference>
<dbReference type="STRING" id="230819.A0A5C3KIK0"/>
<dbReference type="PROSITE" id="PS00061">
    <property type="entry name" value="ADH_SHORT"/>
    <property type="match status" value="1"/>
</dbReference>
<dbReference type="InterPro" id="IPR002347">
    <property type="entry name" value="SDR_fam"/>
</dbReference>
<dbReference type="EMBL" id="ML210316">
    <property type="protein sequence ID" value="TFK20006.1"/>
    <property type="molecule type" value="Genomic_DNA"/>
</dbReference>
<sequence>MAATLKRLNAKTAIVTGASSGIGQRSAVALSKAGWNVVISARRAEALEETAKECPSSTLVVPGDVTDEGFVKKLFALTLEKYGKLDLLFNNAGIPGPKGVFDTIPLVEFKQTLDVNVTASFLCAREAFRIFKKQDPQGGRIINNGSIAAHVPRPHTAAYAISKHAISGLTKATALDGRPFGIACTQIDIGNACTSFGGAASSAQGALQPDGRYVPEATFDPEHVASTIVHIASLPNEVSMLEVNIMATAAPYVGRG</sequence>
<evidence type="ECO:0000256" key="3">
    <source>
        <dbReference type="ARBA" id="ARBA00023002"/>
    </source>
</evidence>
<organism evidence="5 6">
    <name type="scientific">Coprinopsis marcescibilis</name>
    <name type="common">Agaric fungus</name>
    <name type="synonym">Psathyrella marcescibilis</name>
    <dbReference type="NCBI Taxonomy" id="230819"/>
    <lineage>
        <taxon>Eukaryota</taxon>
        <taxon>Fungi</taxon>
        <taxon>Dikarya</taxon>
        <taxon>Basidiomycota</taxon>
        <taxon>Agaricomycotina</taxon>
        <taxon>Agaricomycetes</taxon>
        <taxon>Agaricomycetidae</taxon>
        <taxon>Agaricales</taxon>
        <taxon>Agaricineae</taxon>
        <taxon>Psathyrellaceae</taxon>
        <taxon>Coprinopsis</taxon>
    </lineage>
</organism>
<keyword evidence="2" id="KW-0521">NADP</keyword>
<dbReference type="PRINTS" id="PR00080">
    <property type="entry name" value="SDRFAMILY"/>
</dbReference>